<organism evidence="16 17">
    <name type="scientific">Plebeiibacterium sediminum</name>
    <dbReference type="NCBI Taxonomy" id="2992112"/>
    <lineage>
        <taxon>Bacteria</taxon>
        <taxon>Pseudomonadati</taxon>
        <taxon>Bacteroidota</taxon>
        <taxon>Bacteroidia</taxon>
        <taxon>Marinilabiliales</taxon>
        <taxon>Marinilabiliaceae</taxon>
        <taxon>Plebeiibacterium</taxon>
    </lineage>
</organism>
<protein>
    <recommendedName>
        <fullName evidence="5 14">Adenine DNA glycosylase</fullName>
        <ecNumber evidence="4 14">3.2.2.31</ecNumber>
    </recommendedName>
</protein>
<evidence type="ECO:0000256" key="14">
    <source>
        <dbReference type="RuleBase" id="RU365096"/>
    </source>
</evidence>
<dbReference type="GO" id="GO:0032357">
    <property type="term" value="F:oxidized purine DNA binding"/>
    <property type="evidence" value="ECO:0007669"/>
    <property type="project" value="TreeGrafter"/>
</dbReference>
<dbReference type="CDD" id="cd03431">
    <property type="entry name" value="NUDIX_DNA_Glycosylase_C-MutY"/>
    <property type="match status" value="1"/>
</dbReference>
<evidence type="ECO:0000256" key="4">
    <source>
        <dbReference type="ARBA" id="ARBA00012045"/>
    </source>
</evidence>
<dbReference type="InterPro" id="IPR015797">
    <property type="entry name" value="NUDIX_hydrolase-like_dom_sf"/>
</dbReference>
<dbReference type="InterPro" id="IPR000445">
    <property type="entry name" value="HhH_motif"/>
</dbReference>
<keyword evidence="12" id="KW-0234">DNA repair</keyword>
<dbReference type="SUPFAM" id="SSF48150">
    <property type="entry name" value="DNA-glycosylase"/>
    <property type="match status" value="1"/>
</dbReference>
<dbReference type="Gene3D" id="1.10.1670.10">
    <property type="entry name" value="Helix-hairpin-Helix base-excision DNA repair enzymes (C-terminal)"/>
    <property type="match status" value="1"/>
</dbReference>
<proteinExistence type="inferred from homology"/>
<evidence type="ECO:0000313" key="16">
    <source>
        <dbReference type="EMBL" id="MCW3788472.1"/>
    </source>
</evidence>
<evidence type="ECO:0000256" key="13">
    <source>
        <dbReference type="ARBA" id="ARBA00023295"/>
    </source>
</evidence>
<evidence type="ECO:0000259" key="15">
    <source>
        <dbReference type="SMART" id="SM00478"/>
    </source>
</evidence>
<name>A0AAE3M7Q4_9BACT</name>
<evidence type="ECO:0000256" key="8">
    <source>
        <dbReference type="ARBA" id="ARBA00022763"/>
    </source>
</evidence>
<dbReference type="GO" id="GO:0000701">
    <property type="term" value="F:purine-specific mismatch base pair DNA N-glycosylase activity"/>
    <property type="evidence" value="ECO:0007669"/>
    <property type="project" value="UniProtKB-EC"/>
</dbReference>
<dbReference type="GO" id="GO:0006284">
    <property type="term" value="P:base-excision repair"/>
    <property type="evidence" value="ECO:0007669"/>
    <property type="project" value="UniProtKB-UniRule"/>
</dbReference>
<evidence type="ECO:0000256" key="7">
    <source>
        <dbReference type="ARBA" id="ARBA00022723"/>
    </source>
</evidence>
<dbReference type="EC" id="3.2.2.31" evidence="4 14"/>
<evidence type="ECO:0000256" key="5">
    <source>
        <dbReference type="ARBA" id="ARBA00022023"/>
    </source>
</evidence>
<evidence type="ECO:0000256" key="10">
    <source>
        <dbReference type="ARBA" id="ARBA00023004"/>
    </source>
</evidence>
<keyword evidence="9" id="KW-0378">Hydrolase</keyword>
<keyword evidence="11" id="KW-0411">Iron-sulfur</keyword>
<evidence type="ECO:0000256" key="6">
    <source>
        <dbReference type="ARBA" id="ARBA00022485"/>
    </source>
</evidence>
<comment type="function">
    <text evidence="2">Adenine glycosylase active on G-A mispairs. MutY also corrects error-prone DNA synthesis past GO lesions which are due to the oxidatively damaged form of guanine: 7,8-dihydro-8-oxoguanine (8-oxo-dGTP).</text>
</comment>
<evidence type="ECO:0000313" key="17">
    <source>
        <dbReference type="Proteomes" id="UP001209229"/>
    </source>
</evidence>
<evidence type="ECO:0000256" key="3">
    <source>
        <dbReference type="ARBA" id="ARBA00008343"/>
    </source>
</evidence>
<dbReference type="PANTHER" id="PTHR42944">
    <property type="entry name" value="ADENINE DNA GLYCOSYLASE"/>
    <property type="match status" value="1"/>
</dbReference>
<evidence type="ECO:0000256" key="12">
    <source>
        <dbReference type="ARBA" id="ARBA00023204"/>
    </source>
</evidence>
<keyword evidence="10 14" id="KW-0408">Iron</keyword>
<dbReference type="InterPro" id="IPR044298">
    <property type="entry name" value="MIG/MutY"/>
</dbReference>
<dbReference type="AlphaFoldDB" id="A0AAE3M7Q4"/>
<dbReference type="CDD" id="cd00056">
    <property type="entry name" value="ENDO3c"/>
    <property type="match status" value="1"/>
</dbReference>
<feature type="domain" description="HhH-GPD" evidence="15">
    <location>
        <begin position="36"/>
        <end position="187"/>
    </location>
</feature>
<dbReference type="InterPro" id="IPR029119">
    <property type="entry name" value="MutY_C"/>
</dbReference>
<comment type="similarity">
    <text evidence="3 14">Belongs to the Nth/MutY family.</text>
</comment>
<dbReference type="SUPFAM" id="SSF55811">
    <property type="entry name" value="Nudix"/>
    <property type="match status" value="1"/>
</dbReference>
<dbReference type="SMART" id="SM00478">
    <property type="entry name" value="ENDO3c"/>
    <property type="match status" value="1"/>
</dbReference>
<evidence type="ECO:0000256" key="1">
    <source>
        <dbReference type="ARBA" id="ARBA00000843"/>
    </source>
</evidence>
<dbReference type="GO" id="GO:0051539">
    <property type="term" value="F:4 iron, 4 sulfur cluster binding"/>
    <property type="evidence" value="ECO:0007669"/>
    <property type="project" value="UniProtKB-UniRule"/>
</dbReference>
<dbReference type="FunFam" id="1.10.340.30:FF:000002">
    <property type="entry name" value="Adenine DNA glycosylase"/>
    <property type="match status" value="1"/>
</dbReference>
<dbReference type="InterPro" id="IPR003265">
    <property type="entry name" value="HhH-GPD_domain"/>
</dbReference>
<accession>A0AAE3M7Q4</accession>
<dbReference type="GO" id="GO:0046872">
    <property type="term" value="F:metal ion binding"/>
    <property type="evidence" value="ECO:0007669"/>
    <property type="project" value="UniProtKB-UniRule"/>
</dbReference>
<evidence type="ECO:0000256" key="11">
    <source>
        <dbReference type="ARBA" id="ARBA00023014"/>
    </source>
</evidence>
<comment type="catalytic activity">
    <reaction evidence="1 14">
        <text>Hydrolyzes free adenine bases from 7,8-dihydro-8-oxoguanine:adenine mismatched double-stranded DNA, leaving an apurinic site.</text>
        <dbReference type="EC" id="3.2.2.31"/>
    </reaction>
</comment>
<keyword evidence="8 14" id="KW-0227">DNA damage</keyword>
<dbReference type="Gene3D" id="3.90.79.10">
    <property type="entry name" value="Nucleoside Triphosphate Pyrophosphohydrolase"/>
    <property type="match status" value="1"/>
</dbReference>
<dbReference type="InterPro" id="IPR005760">
    <property type="entry name" value="A/G_AdeGlyc_MutY"/>
</dbReference>
<evidence type="ECO:0000256" key="2">
    <source>
        <dbReference type="ARBA" id="ARBA00002933"/>
    </source>
</evidence>
<comment type="caution">
    <text evidence="16">The sequence shown here is derived from an EMBL/GenBank/DDBJ whole genome shotgun (WGS) entry which is preliminary data.</text>
</comment>
<evidence type="ECO:0000256" key="9">
    <source>
        <dbReference type="ARBA" id="ARBA00022801"/>
    </source>
</evidence>
<dbReference type="Pfam" id="PF14815">
    <property type="entry name" value="NUDIX_4"/>
    <property type="match status" value="1"/>
</dbReference>
<dbReference type="InterPro" id="IPR023170">
    <property type="entry name" value="HhH_base_excis_C"/>
</dbReference>
<dbReference type="Proteomes" id="UP001209229">
    <property type="component" value="Unassembled WGS sequence"/>
</dbReference>
<sequence>MSRFSRGLIVWYKQNERDLPWRKTSDPYKVWVSEIILQQTRVNQGLNYYINFVNCFPTVFDLANAAEDEVLKQWEGLGYYSRARNMHAAAKEVAYNLKGEFPNNYDQLIKLKGIGPYTAAAISSICYNEHRTVVDGNVFRVLTRIFGIDTPINSSKGKKEVETLAHELNDDGDHGTFNQALMEFGAIYCTPKLPKCNGCMFKLECVALKTGMVDKLPVKEKKLKIRHRFLNFLFVIDQNNQTIIQRRNENDIWKGLYQFPLIETSKEESEEIVLSNCNYAFIKGATINSVNSSKHKLTHQTLYIRIISLQVKFDNTNLPPDYQLINFNDIGEYALPKPLDNFCKHIL</sequence>
<dbReference type="Pfam" id="PF00633">
    <property type="entry name" value="HHH"/>
    <property type="match status" value="1"/>
</dbReference>
<gene>
    <name evidence="16" type="primary">mutY</name>
    <name evidence="16" type="ORF">OM075_18530</name>
</gene>
<reference evidence="16" key="1">
    <citation type="submission" date="2022-10" db="EMBL/GenBank/DDBJ databases">
        <authorList>
            <person name="Yu W.X."/>
        </authorList>
    </citation>
    <scope>NUCLEOTIDE SEQUENCE</scope>
    <source>
        <strain evidence="16">AAT</strain>
    </source>
</reference>
<dbReference type="NCBIfam" id="TIGR01084">
    <property type="entry name" value="mutY"/>
    <property type="match status" value="1"/>
</dbReference>
<dbReference type="GO" id="GO:0006298">
    <property type="term" value="P:mismatch repair"/>
    <property type="evidence" value="ECO:0007669"/>
    <property type="project" value="TreeGrafter"/>
</dbReference>
<dbReference type="RefSeq" id="WP_301192031.1">
    <property type="nucleotide sequence ID" value="NZ_JAPDPJ010000054.1"/>
</dbReference>
<comment type="cofactor">
    <cofactor evidence="14">
        <name>[4Fe-4S] cluster</name>
        <dbReference type="ChEBI" id="CHEBI:49883"/>
    </cofactor>
    <text evidence="14">Binds 1 [4Fe-4S] cluster.</text>
</comment>
<keyword evidence="6" id="KW-0004">4Fe-4S</keyword>
<keyword evidence="13 14" id="KW-0326">Glycosidase</keyword>
<dbReference type="GO" id="GO:0034039">
    <property type="term" value="F:8-oxo-7,8-dihydroguanine DNA N-glycosylase activity"/>
    <property type="evidence" value="ECO:0007669"/>
    <property type="project" value="TreeGrafter"/>
</dbReference>
<dbReference type="InterPro" id="IPR011257">
    <property type="entry name" value="DNA_glycosylase"/>
</dbReference>
<keyword evidence="17" id="KW-1185">Reference proteome</keyword>
<dbReference type="Gene3D" id="1.10.340.30">
    <property type="entry name" value="Hypothetical protein, domain 2"/>
    <property type="match status" value="1"/>
</dbReference>
<dbReference type="EMBL" id="JAPDPJ010000054">
    <property type="protein sequence ID" value="MCW3788472.1"/>
    <property type="molecule type" value="Genomic_DNA"/>
</dbReference>
<dbReference type="Pfam" id="PF00730">
    <property type="entry name" value="HhH-GPD"/>
    <property type="match status" value="1"/>
</dbReference>
<dbReference type="PANTHER" id="PTHR42944:SF1">
    <property type="entry name" value="ADENINE DNA GLYCOSYLASE"/>
    <property type="match status" value="1"/>
</dbReference>
<dbReference type="GO" id="GO:0035485">
    <property type="term" value="F:adenine/guanine mispair binding"/>
    <property type="evidence" value="ECO:0007669"/>
    <property type="project" value="TreeGrafter"/>
</dbReference>
<keyword evidence="7" id="KW-0479">Metal-binding</keyword>